<dbReference type="InterPro" id="IPR009057">
    <property type="entry name" value="Homeodomain-like_sf"/>
</dbReference>
<evidence type="ECO:0000256" key="1">
    <source>
        <dbReference type="ARBA" id="ARBA00022491"/>
    </source>
</evidence>
<dbReference type="GO" id="GO:0003677">
    <property type="term" value="F:DNA binding"/>
    <property type="evidence" value="ECO:0007669"/>
    <property type="project" value="UniProtKB-UniRule"/>
</dbReference>
<gene>
    <name evidence="7" type="primary">comR_5</name>
    <name evidence="7" type="ORF">LMG27177_05607</name>
</gene>
<protein>
    <submittedName>
        <fullName evidence="7">HTH-type transcriptional repressor ComR</fullName>
    </submittedName>
</protein>
<keyword evidence="8" id="KW-1185">Reference proteome</keyword>
<keyword evidence="1" id="KW-0678">Repressor</keyword>
<dbReference type="SUPFAM" id="SSF48498">
    <property type="entry name" value="Tetracyclin repressor-like, C-terminal domain"/>
    <property type="match status" value="1"/>
</dbReference>
<sequence>MIAMDKIKPSRPARRRFDQDAVLQAVTNLFWQHGYEATSMADVLNATGLTAPSVYAAFGNKETLFRAASDYWTQQYSARIYRFLHDSITLREALERMLLEAVRIYTSSEHPRGCFLTGAAANCAAGSSIVEEDLRQRRIDAQAGVRRRIERGVKGHDLPLGTDAERLARFVMTVLQGLHVQARDGATRAMLEAVVADAMQFIPAPDRTTHQTGKA</sequence>
<evidence type="ECO:0000256" key="5">
    <source>
        <dbReference type="PROSITE-ProRule" id="PRU00335"/>
    </source>
</evidence>
<keyword evidence="4" id="KW-0804">Transcription</keyword>
<evidence type="ECO:0000256" key="2">
    <source>
        <dbReference type="ARBA" id="ARBA00023015"/>
    </source>
</evidence>
<dbReference type="PROSITE" id="PS01081">
    <property type="entry name" value="HTH_TETR_1"/>
    <property type="match status" value="1"/>
</dbReference>
<dbReference type="Pfam" id="PF16925">
    <property type="entry name" value="TetR_C_13"/>
    <property type="match status" value="1"/>
</dbReference>
<dbReference type="EMBL" id="CADIKI010000020">
    <property type="protein sequence ID" value="CAB3804279.1"/>
    <property type="molecule type" value="Genomic_DNA"/>
</dbReference>
<evidence type="ECO:0000256" key="4">
    <source>
        <dbReference type="ARBA" id="ARBA00023163"/>
    </source>
</evidence>
<dbReference type="InterPro" id="IPR011075">
    <property type="entry name" value="TetR_C"/>
</dbReference>
<dbReference type="PRINTS" id="PR00455">
    <property type="entry name" value="HTHTETR"/>
</dbReference>
<proteinExistence type="predicted"/>
<dbReference type="Pfam" id="PF00440">
    <property type="entry name" value="TetR_N"/>
    <property type="match status" value="1"/>
</dbReference>
<keyword evidence="3 5" id="KW-0238">DNA-binding</keyword>
<dbReference type="PROSITE" id="PS50977">
    <property type="entry name" value="HTH_TETR_2"/>
    <property type="match status" value="1"/>
</dbReference>
<dbReference type="PANTHER" id="PTHR47506:SF1">
    <property type="entry name" value="HTH-TYPE TRANSCRIPTIONAL REGULATOR YJDC"/>
    <property type="match status" value="1"/>
</dbReference>
<evidence type="ECO:0000313" key="7">
    <source>
        <dbReference type="EMBL" id="CAB3804279.1"/>
    </source>
</evidence>
<name>A0A6J5GNG0_9BURK</name>
<organism evidence="7 8">
    <name type="scientific">Paraburkholderia fynbosensis</name>
    <dbReference type="NCBI Taxonomy" id="1200993"/>
    <lineage>
        <taxon>Bacteria</taxon>
        <taxon>Pseudomonadati</taxon>
        <taxon>Pseudomonadota</taxon>
        <taxon>Betaproteobacteria</taxon>
        <taxon>Burkholderiales</taxon>
        <taxon>Burkholderiaceae</taxon>
        <taxon>Paraburkholderia</taxon>
    </lineage>
</organism>
<reference evidence="7 8" key="1">
    <citation type="submission" date="2020-04" db="EMBL/GenBank/DDBJ databases">
        <authorList>
            <person name="De Canck E."/>
        </authorList>
    </citation>
    <scope>NUCLEOTIDE SEQUENCE [LARGE SCALE GENOMIC DNA]</scope>
    <source>
        <strain evidence="7 8">LMG 27177</strain>
    </source>
</reference>
<accession>A0A6J5GNG0</accession>
<dbReference type="Proteomes" id="UP000494252">
    <property type="component" value="Unassembled WGS sequence"/>
</dbReference>
<evidence type="ECO:0000259" key="6">
    <source>
        <dbReference type="PROSITE" id="PS50977"/>
    </source>
</evidence>
<keyword evidence="2" id="KW-0805">Transcription regulation</keyword>
<dbReference type="PANTHER" id="PTHR47506">
    <property type="entry name" value="TRANSCRIPTIONAL REGULATORY PROTEIN"/>
    <property type="match status" value="1"/>
</dbReference>
<dbReference type="SUPFAM" id="SSF46689">
    <property type="entry name" value="Homeodomain-like"/>
    <property type="match status" value="1"/>
</dbReference>
<dbReference type="InterPro" id="IPR036271">
    <property type="entry name" value="Tet_transcr_reg_TetR-rel_C_sf"/>
</dbReference>
<dbReference type="AlphaFoldDB" id="A0A6J5GNG0"/>
<evidence type="ECO:0000256" key="3">
    <source>
        <dbReference type="ARBA" id="ARBA00023125"/>
    </source>
</evidence>
<dbReference type="InterPro" id="IPR023772">
    <property type="entry name" value="DNA-bd_HTH_TetR-type_CS"/>
</dbReference>
<feature type="DNA-binding region" description="H-T-H motif" evidence="5">
    <location>
        <begin position="39"/>
        <end position="58"/>
    </location>
</feature>
<evidence type="ECO:0000313" key="8">
    <source>
        <dbReference type="Proteomes" id="UP000494252"/>
    </source>
</evidence>
<dbReference type="Gene3D" id="1.10.10.60">
    <property type="entry name" value="Homeodomain-like"/>
    <property type="match status" value="1"/>
</dbReference>
<dbReference type="Gene3D" id="1.10.357.10">
    <property type="entry name" value="Tetracycline Repressor, domain 2"/>
    <property type="match status" value="1"/>
</dbReference>
<feature type="domain" description="HTH tetR-type" evidence="6">
    <location>
        <begin position="16"/>
        <end position="76"/>
    </location>
</feature>
<dbReference type="InterPro" id="IPR001647">
    <property type="entry name" value="HTH_TetR"/>
</dbReference>